<comment type="caution">
    <text evidence="4">The sequence shown here is derived from an EMBL/GenBank/DDBJ whole genome shotgun (WGS) entry which is preliminary data.</text>
</comment>
<dbReference type="Pfam" id="PF13205">
    <property type="entry name" value="Big_5"/>
    <property type="match status" value="1"/>
</dbReference>
<accession>A0A1F5KSK6</accession>
<keyword evidence="1" id="KW-0732">Signal</keyword>
<evidence type="ECO:0000256" key="1">
    <source>
        <dbReference type="ARBA" id="ARBA00022729"/>
    </source>
</evidence>
<evidence type="ECO:0000259" key="3">
    <source>
        <dbReference type="Pfam" id="PF13205"/>
    </source>
</evidence>
<feature type="compositionally biased region" description="Polar residues" evidence="2">
    <location>
        <begin position="32"/>
        <end position="43"/>
    </location>
</feature>
<dbReference type="AlphaFoldDB" id="A0A1F5KSK6"/>
<dbReference type="Proteomes" id="UP000178565">
    <property type="component" value="Unassembled WGS sequence"/>
</dbReference>
<feature type="compositionally biased region" description="Low complexity" evidence="2">
    <location>
        <begin position="44"/>
        <end position="56"/>
    </location>
</feature>
<dbReference type="EMBL" id="MFDM01000011">
    <property type="protein sequence ID" value="OGE43908.1"/>
    <property type="molecule type" value="Genomic_DNA"/>
</dbReference>
<evidence type="ECO:0000256" key="2">
    <source>
        <dbReference type="SAM" id="MobiDB-lite"/>
    </source>
</evidence>
<reference evidence="4 5" key="1">
    <citation type="journal article" date="2016" name="Nat. Commun.">
        <title>Thousands of microbial genomes shed light on interconnected biogeochemical processes in an aquifer system.</title>
        <authorList>
            <person name="Anantharaman K."/>
            <person name="Brown C.T."/>
            <person name="Hug L.A."/>
            <person name="Sharon I."/>
            <person name="Castelle C.J."/>
            <person name="Probst A.J."/>
            <person name="Thomas B.C."/>
            <person name="Singh A."/>
            <person name="Wilkins M.J."/>
            <person name="Karaoz U."/>
            <person name="Brodie E.L."/>
            <person name="Williams K.H."/>
            <person name="Hubbard S.S."/>
            <person name="Banfield J.F."/>
        </authorList>
    </citation>
    <scope>NUCLEOTIDE SEQUENCE [LARGE SCALE GENOMIC DNA]</scope>
</reference>
<evidence type="ECO:0000313" key="4">
    <source>
        <dbReference type="EMBL" id="OGE43908.1"/>
    </source>
</evidence>
<dbReference type="InterPro" id="IPR032812">
    <property type="entry name" value="SbsA_Ig"/>
</dbReference>
<sequence length="157" mass="17763">MTFKVKIILVILTATFLVLVLIWNKSNQQDKTNFSQDQINPPASTQSQTSESTSPTIVSTKPDPLEGAVVPADQIIEVAFSHPLENEPEFRRRFDPEIKYKLEMSSDRKVVKFIPEKPFELGVGYTLFILPETKFVGGGRLDGEKTFHFSTIKYRGV</sequence>
<protein>
    <recommendedName>
        <fullName evidence="3">SbsA Ig-like domain-containing protein</fullName>
    </recommendedName>
</protein>
<dbReference type="STRING" id="1797785.A3B45_02665"/>
<organism evidence="4 5">
    <name type="scientific">Candidatus Daviesbacteria bacterium RIFCSPLOWO2_01_FULL_39_12</name>
    <dbReference type="NCBI Taxonomy" id="1797785"/>
    <lineage>
        <taxon>Bacteria</taxon>
        <taxon>Candidatus Daviesiibacteriota</taxon>
    </lineage>
</organism>
<evidence type="ECO:0000313" key="5">
    <source>
        <dbReference type="Proteomes" id="UP000178565"/>
    </source>
</evidence>
<feature type="region of interest" description="Disordered" evidence="2">
    <location>
        <begin position="32"/>
        <end position="63"/>
    </location>
</feature>
<name>A0A1F5KSK6_9BACT</name>
<gene>
    <name evidence="4" type="ORF">A3B45_02665</name>
</gene>
<proteinExistence type="predicted"/>
<feature type="domain" description="SbsA Ig-like" evidence="3">
    <location>
        <begin position="52"/>
        <end position="151"/>
    </location>
</feature>